<accession>R0FL69</accession>
<keyword evidence="9" id="KW-0539">Nucleus</keyword>
<comment type="subcellular location">
    <subcellularLocation>
        <location evidence="1">Nucleus</location>
        <location evidence="1">Nucleolus</location>
    </subcellularLocation>
</comment>
<evidence type="ECO:0000256" key="1">
    <source>
        <dbReference type="ARBA" id="ARBA00004604"/>
    </source>
</evidence>
<dbReference type="GO" id="GO:0008270">
    <property type="term" value="F:zinc ion binding"/>
    <property type="evidence" value="ECO:0007669"/>
    <property type="project" value="UniProtKB-KW"/>
</dbReference>
<evidence type="ECO:0000256" key="2">
    <source>
        <dbReference type="ARBA" id="ARBA00006899"/>
    </source>
</evidence>
<dbReference type="GO" id="GO:0042790">
    <property type="term" value="P:nucleolar large rRNA transcription by RNA polymerase I"/>
    <property type="evidence" value="ECO:0007669"/>
    <property type="project" value="TreeGrafter"/>
</dbReference>
<keyword evidence="13" id="KW-1185">Reference proteome</keyword>
<feature type="compositionally biased region" description="Basic and acidic residues" evidence="10">
    <location>
        <begin position="480"/>
        <end position="489"/>
    </location>
</feature>
<evidence type="ECO:0000256" key="3">
    <source>
        <dbReference type="ARBA" id="ARBA00022723"/>
    </source>
</evidence>
<feature type="domain" description="Rrn7/TAF1B N-terminal cyclin" evidence="11">
    <location>
        <begin position="82"/>
        <end position="208"/>
    </location>
</feature>
<dbReference type="AlphaFoldDB" id="R0FL69"/>
<evidence type="ECO:0000256" key="5">
    <source>
        <dbReference type="ARBA" id="ARBA00022833"/>
    </source>
</evidence>
<dbReference type="PANTHER" id="PTHR31576">
    <property type="entry name" value="TATA BOX-BINDING PROTEIN-ASSOCIATED FACTOR RNA POLYMERASE I SUBUNIT B"/>
    <property type="match status" value="1"/>
</dbReference>
<dbReference type="OrthoDB" id="10069252at2759"/>
<evidence type="ECO:0000256" key="4">
    <source>
        <dbReference type="ARBA" id="ARBA00022771"/>
    </source>
</evidence>
<evidence type="ECO:0000256" key="8">
    <source>
        <dbReference type="ARBA" id="ARBA00023163"/>
    </source>
</evidence>
<dbReference type="InterPro" id="IPR048540">
    <property type="entry name" value="Rrn7_cyclin_N"/>
</dbReference>
<organism evidence="12 13">
    <name type="scientific">Capsella rubella</name>
    <dbReference type="NCBI Taxonomy" id="81985"/>
    <lineage>
        <taxon>Eukaryota</taxon>
        <taxon>Viridiplantae</taxon>
        <taxon>Streptophyta</taxon>
        <taxon>Embryophyta</taxon>
        <taxon>Tracheophyta</taxon>
        <taxon>Spermatophyta</taxon>
        <taxon>Magnoliopsida</taxon>
        <taxon>eudicotyledons</taxon>
        <taxon>Gunneridae</taxon>
        <taxon>Pentapetalae</taxon>
        <taxon>rosids</taxon>
        <taxon>malvids</taxon>
        <taxon>Brassicales</taxon>
        <taxon>Brassicaceae</taxon>
        <taxon>Camelineae</taxon>
        <taxon>Capsella</taxon>
    </lineage>
</organism>
<evidence type="ECO:0000259" key="11">
    <source>
        <dbReference type="Pfam" id="PF20644"/>
    </source>
</evidence>
<keyword evidence="8" id="KW-0804">Transcription</keyword>
<dbReference type="Pfam" id="PF20644">
    <property type="entry name" value="Rrn7_cyclin_N"/>
    <property type="match status" value="1"/>
</dbReference>
<dbReference type="KEGG" id="crb:17882646"/>
<evidence type="ECO:0000313" key="12">
    <source>
        <dbReference type="EMBL" id="EOA22721.1"/>
    </source>
</evidence>
<proteinExistence type="inferred from homology"/>
<sequence>MICNMCENDTFEEEDDGYSYCRQCFSQVEGIFKTGDDCEDYKKEHSRHGKLPKPEPINSSYEDYYMETRDRYVKGLLMMITYQCEALVEKFSVTPLIIGLVGPICLRFVSLSEVFDDDWADNAIRDSELQSKGEVRESKVKRRKAEEPHNLHGKRAVTIWLSLLKKSLPLSSSLAISFLACHKAGSPILPTDIVRWAQQGKIPYLSSFFKIREQMGETSATCPVSASVMFRPIQIVSAQRLEAQAASIADIIGLPLPPVNFYGIASNYLERLSIPAKEKALHLVCLLQNWSMPSDLYLSKNELRFPTRVCVMSIIIVAIRMLYNINGFGVWERSLGLLDATEADTELSHVTEATDFDTEELLKNLETEYYKVAAETVEYEKDLMSYLLHGKNEIFAGLVEASADDTYRTVDNLWNRYPKDDKEYELFGIPSKRGRDWEVDDLSLNQLSLNDDKLRDRNNCCSSRSRKSETGATDCDEPSPDNHNHERKSKEKAIIRLIRDMGDNLFQYMLPRMKVKRLDYLQYVRKKDDGALIFAVHADYYILLRVCAMVAEIDARNMHRSVLSFEKRLAWMEKKLDHALHLKPLSIPSRDTKTHLDEPSLEIKSFPEFNVVNYWKDNNIDLASSLVVEGSRT</sequence>
<evidence type="ECO:0000256" key="6">
    <source>
        <dbReference type="ARBA" id="ARBA00023015"/>
    </source>
</evidence>
<keyword evidence="3" id="KW-0479">Metal-binding</keyword>
<feature type="region of interest" description="Disordered" evidence="10">
    <location>
        <begin position="458"/>
        <end position="489"/>
    </location>
</feature>
<comment type="similarity">
    <text evidence="2">Belongs to the RRN7/TAF1B family.</text>
</comment>
<dbReference type="GO" id="GO:0070860">
    <property type="term" value="C:RNA polymerase I core factor complex"/>
    <property type="evidence" value="ECO:0007669"/>
    <property type="project" value="InterPro"/>
</dbReference>
<dbReference type="EMBL" id="KB870810">
    <property type="protein sequence ID" value="EOA22721.1"/>
    <property type="molecule type" value="Genomic_DNA"/>
</dbReference>
<dbReference type="Proteomes" id="UP000029121">
    <property type="component" value="Unassembled WGS sequence"/>
</dbReference>
<keyword evidence="7" id="KW-0238">DNA-binding</keyword>
<evidence type="ECO:0000256" key="10">
    <source>
        <dbReference type="SAM" id="MobiDB-lite"/>
    </source>
</evidence>
<name>R0FL69_9BRAS</name>
<gene>
    <name evidence="12" type="ORF">CARUB_v10003428mg</name>
</gene>
<evidence type="ECO:0000256" key="7">
    <source>
        <dbReference type="ARBA" id="ARBA00023125"/>
    </source>
</evidence>
<dbReference type="eggNOG" id="KOG1988">
    <property type="taxonomic scope" value="Eukaryota"/>
</dbReference>
<keyword evidence="5" id="KW-0862">Zinc</keyword>
<dbReference type="PANTHER" id="PTHR31576:SF2">
    <property type="entry name" value="TATA BOX-BINDING PROTEIN-ASSOCIATED FACTOR RNA POLYMERASE I SUBUNIT B"/>
    <property type="match status" value="1"/>
</dbReference>
<reference evidence="13" key="1">
    <citation type="journal article" date="2013" name="Nat. Genet.">
        <title>The Capsella rubella genome and the genomic consequences of rapid mating system evolution.</title>
        <authorList>
            <person name="Slotte T."/>
            <person name="Hazzouri K.M."/>
            <person name="Agren J.A."/>
            <person name="Koenig D."/>
            <person name="Maumus F."/>
            <person name="Guo Y.L."/>
            <person name="Steige K."/>
            <person name="Platts A.E."/>
            <person name="Escobar J.S."/>
            <person name="Newman L.K."/>
            <person name="Wang W."/>
            <person name="Mandakova T."/>
            <person name="Vello E."/>
            <person name="Smith L.M."/>
            <person name="Henz S.R."/>
            <person name="Steffen J."/>
            <person name="Takuno S."/>
            <person name="Brandvain Y."/>
            <person name="Coop G."/>
            <person name="Andolfatto P."/>
            <person name="Hu T.T."/>
            <person name="Blanchette M."/>
            <person name="Clark R.M."/>
            <person name="Quesneville H."/>
            <person name="Nordborg M."/>
            <person name="Gaut B.S."/>
            <person name="Lysak M.A."/>
            <person name="Jenkins J."/>
            <person name="Grimwood J."/>
            <person name="Chapman J."/>
            <person name="Prochnik S."/>
            <person name="Shu S."/>
            <person name="Rokhsar D."/>
            <person name="Schmutz J."/>
            <person name="Weigel D."/>
            <person name="Wright S.I."/>
        </authorList>
    </citation>
    <scope>NUCLEOTIDE SEQUENCE [LARGE SCALE GENOMIC DNA]</scope>
    <source>
        <strain evidence="13">cv. Monte Gargano</strain>
    </source>
</reference>
<evidence type="ECO:0000313" key="13">
    <source>
        <dbReference type="Proteomes" id="UP000029121"/>
    </source>
</evidence>
<dbReference type="InterPro" id="IPR033599">
    <property type="entry name" value="TAF1B/Rrn7"/>
</dbReference>
<protein>
    <recommendedName>
        <fullName evidence="11">Rrn7/TAF1B N-terminal cyclin domain-containing protein</fullName>
    </recommendedName>
</protein>
<keyword evidence="6" id="KW-0805">Transcription regulation</keyword>
<keyword evidence="4" id="KW-0863">Zinc-finger</keyword>
<dbReference type="GO" id="GO:0001164">
    <property type="term" value="F:RNA polymerase I core promoter sequence-specific DNA binding"/>
    <property type="evidence" value="ECO:0007669"/>
    <property type="project" value="InterPro"/>
</dbReference>
<dbReference type="STRING" id="81985.R0FL69"/>
<evidence type="ECO:0000256" key="9">
    <source>
        <dbReference type="ARBA" id="ARBA00023242"/>
    </source>
</evidence>